<reference evidence="2" key="1">
    <citation type="submission" date="2020-05" db="EMBL/GenBank/DDBJ databases">
        <authorList>
            <person name="Chiriac C."/>
            <person name="Salcher M."/>
            <person name="Ghai R."/>
            <person name="Kavagutti S V."/>
        </authorList>
    </citation>
    <scope>NUCLEOTIDE SEQUENCE</scope>
</reference>
<dbReference type="InterPro" id="IPR013815">
    <property type="entry name" value="ATP_grasp_subdomain_1"/>
</dbReference>
<feature type="domain" description="CoA-binding" evidence="1">
    <location>
        <begin position="254"/>
        <end position="348"/>
    </location>
</feature>
<dbReference type="InterPro" id="IPR032875">
    <property type="entry name" value="Succ_CoA_lig_flav_dom"/>
</dbReference>
<gene>
    <name evidence="2" type="ORF">UFOPK3331_01122</name>
</gene>
<dbReference type="InterPro" id="IPR003781">
    <property type="entry name" value="CoA-bd"/>
</dbReference>
<sequence length="731" mass="75789">MLRANELLAQGFRLEGTPDRSLVPEPLVKQQLSIRGVSVPESVVIESDCTDPLSRVSHLSSPLVVKAFGQGIIHKSELGAVVLGVTHEEIAETLRVMEGNLSNFGLSPAGFLIEEMVPPGIELVIGATRTPFGITIAFGLGGVMAEIYDDVSVQLAPLTVESVEMLLDGFRSSALLRGARNLPPVDRNALVELLLAIAGADGFVMNLGEQFTDLDCNPVIARPDGATVADARLILKDHDPIVGNRPPPVDFEALFLPASIAVAGVSTKGTGFGNRAIAAYRAFGWSEGLSVIHPSATNVDGIPAYSSVQEIPGGVDYLLAAVPAAACADLVRSAAGFARVVHVVSGGFSEAGPQGTSYETDLLKAARDSGVRIIGPNCIGVYAAAGRQTFLLGAPSQSGGVSVVSQSGGLAGDILKIGAARGLRFAKVISVGNGVDVAPAEFVEHFLNDGETKVIGCYLEGCSGGERLVAAFREAQGRVPVVVMTGGLSDQGSRAAASHTGSLTGDRRIWSAIRSATNVAVVERLEDFIGALVYIQRYSGSVIESGPEVLVVGVGGGASVLAADACDRAGLNLEPVQPEIVESLRALGYGAGTSVSNPIEIGVGPAAPPNVFDEVLGNILSTQKFSDVLLHVNVQSYYGFGTAGVAPLCELIRSIASSWSAPRYEKSRFALVLRNLNAAPGVERDNVLATASEIGLPVFENFDEAAVAIAAAKEVVRGDTGSGDRSVIEVV</sequence>
<accession>A0A6J5ZMP8</accession>
<dbReference type="Pfam" id="PF13607">
    <property type="entry name" value="Succ_CoA_lig"/>
    <property type="match status" value="1"/>
</dbReference>
<name>A0A6J5ZMP8_9ZZZZ</name>
<dbReference type="Pfam" id="PF13549">
    <property type="entry name" value="ATP-grasp_5"/>
    <property type="match status" value="1"/>
</dbReference>
<dbReference type="Gene3D" id="3.30.470.20">
    <property type="entry name" value="ATP-grasp fold, B domain"/>
    <property type="match status" value="1"/>
</dbReference>
<dbReference type="SUPFAM" id="SSF51735">
    <property type="entry name" value="NAD(P)-binding Rossmann-fold domains"/>
    <property type="match status" value="1"/>
</dbReference>
<evidence type="ECO:0000313" key="2">
    <source>
        <dbReference type="EMBL" id="CAB4342472.1"/>
    </source>
</evidence>
<dbReference type="EMBL" id="CAESAL010000036">
    <property type="protein sequence ID" value="CAB4342472.1"/>
    <property type="molecule type" value="Genomic_DNA"/>
</dbReference>
<protein>
    <submittedName>
        <fullName evidence="2">Unannotated protein</fullName>
    </submittedName>
</protein>
<dbReference type="SUPFAM" id="SSF52210">
    <property type="entry name" value="Succinyl-CoA synthetase domains"/>
    <property type="match status" value="2"/>
</dbReference>
<dbReference type="Gene3D" id="3.30.1490.20">
    <property type="entry name" value="ATP-grasp fold, A domain"/>
    <property type="match status" value="1"/>
</dbReference>
<dbReference type="InterPro" id="IPR036291">
    <property type="entry name" value="NAD(P)-bd_dom_sf"/>
</dbReference>
<organism evidence="2">
    <name type="scientific">freshwater metagenome</name>
    <dbReference type="NCBI Taxonomy" id="449393"/>
    <lineage>
        <taxon>unclassified sequences</taxon>
        <taxon>metagenomes</taxon>
        <taxon>ecological metagenomes</taxon>
    </lineage>
</organism>
<proteinExistence type="predicted"/>
<dbReference type="InterPro" id="IPR016102">
    <property type="entry name" value="Succinyl-CoA_synth-like"/>
</dbReference>
<dbReference type="PANTHER" id="PTHR42793">
    <property type="entry name" value="COA BINDING DOMAIN CONTAINING PROTEIN"/>
    <property type="match status" value="1"/>
</dbReference>
<dbReference type="Gene3D" id="3.40.50.261">
    <property type="entry name" value="Succinyl-CoA synthetase domains"/>
    <property type="match status" value="2"/>
</dbReference>
<dbReference type="Pfam" id="PF13380">
    <property type="entry name" value="CoA_binding_2"/>
    <property type="match status" value="1"/>
</dbReference>
<dbReference type="SUPFAM" id="SSF56059">
    <property type="entry name" value="Glutathione synthetase ATP-binding domain-like"/>
    <property type="match status" value="1"/>
</dbReference>
<dbReference type="Gene3D" id="3.40.50.720">
    <property type="entry name" value="NAD(P)-binding Rossmann-like Domain"/>
    <property type="match status" value="1"/>
</dbReference>
<dbReference type="SMART" id="SM00881">
    <property type="entry name" value="CoA_binding"/>
    <property type="match status" value="1"/>
</dbReference>
<evidence type="ECO:0000259" key="1">
    <source>
        <dbReference type="SMART" id="SM00881"/>
    </source>
</evidence>
<dbReference type="GO" id="GO:0005524">
    <property type="term" value="F:ATP binding"/>
    <property type="evidence" value="ECO:0007669"/>
    <property type="project" value="InterPro"/>
</dbReference>
<dbReference type="PANTHER" id="PTHR42793:SF1">
    <property type="entry name" value="PEPTIDYL-LYSINE N-ACETYLTRANSFERASE PATZ"/>
    <property type="match status" value="1"/>
</dbReference>
<dbReference type="AlphaFoldDB" id="A0A6J5ZMP8"/>